<dbReference type="EC" id="3.2.1.51" evidence="3"/>
<dbReference type="GO" id="GO:0005764">
    <property type="term" value="C:lysosome"/>
    <property type="evidence" value="ECO:0007669"/>
    <property type="project" value="TreeGrafter"/>
</dbReference>
<dbReference type="AlphaFoldDB" id="A0A1H5UZ58"/>
<dbReference type="PANTHER" id="PTHR10030">
    <property type="entry name" value="ALPHA-L-FUCOSIDASE"/>
    <property type="match status" value="1"/>
</dbReference>
<dbReference type="PANTHER" id="PTHR10030:SF37">
    <property type="entry name" value="ALPHA-L-FUCOSIDASE-RELATED"/>
    <property type="match status" value="1"/>
</dbReference>
<sequence length="531" mass="59188">MFYSRRRFLADTGRTAASTLLASSLPDFVDAQTGAPSGAPDAYAVPKPMIAEPYQPTWESLRDHYSVPKWFNDAKFGIFIHWGLDSIPARLNEWYERHMYTTDAKWHTENYGSPNKFGYKDFIPMFTARKYDPTEWAQLFAEAGARYVVPVAEHHDGFAMWNSDITPWCAGKMGPKRDLIGELATAVRRKNLIFGVSNHRMEHDAFAYPAPGVPNDEFDPKYAGFYGPPIQGEFNKSNASLAFQNDWLARVQELVDKYEPQMIYFDNGVNTRTYDDVKLRAAAYYYNRAAEWGKESTLATKDVAYLFGSVQDFEKQARAPKWIYNAAGWQVDDAPGSTWGYTNGMTIRSPESVVRELVELSSMGGNLLLNVSPMGDGSIPVEQQEVLLEVGKWLKANGDAVYGARPWIRMGEGPLMPLEPPGDWKGGSTAQQGPKIERKAVQPPSEEDFRFTVAQGALYAIGYSRPARDARITSLASNKAVVERVTIPGSGDHLKFRQTPGGLVVSLPEMTAAAKMPYVLRIEGNLPIGAS</sequence>
<name>A0A1H5UZ58_9BACT</name>
<keyword evidence="4" id="KW-0732">Signal</keyword>
<dbReference type="InterPro" id="IPR000933">
    <property type="entry name" value="Glyco_hydro_29"/>
</dbReference>
<dbReference type="Proteomes" id="UP000236728">
    <property type="component" value="Unassembled WGS sequence"/>
</dbReference>
<keyword evidence="5" id="KW-0378">Hydrolase</keyword>
<dbReference type="InterPro" id="IPR006311">
    <property type="entry name" value="TAT_signal"/>
</dbReference>
<evidence type="ECO:0000313" key="9">
    <source>
        <dbReference type="Proteomes" id="UP000236728"/>
    </source>
</evidence>
<dbReference type="SMART" id="SM00812">
    <property type="entry name" value="Alpha_L_fucos"/>
    <property type="match status" value="1"/>
</dbReference>
<accession>A0A1H5UZ58</accession>
<dbReference type="InterPro" id="IPR013780">
    <property type="entry name" value="Glyco_hydro_b"/>
</dbReference>
<comment type="similarity">
    <text evidence="2">Belongs to the glycosyl hydrolase 29 family.</text>
</comment>
<protein>
    <recommendedName>
        <fullName evidence="3">alpha-L-fucosidase</fullName>
        <ecNumber evidence="3">3.2.1.51</ecNumber>
    </recommendedName>
</protein>
<dbReference type="InterPro" id="IPR016286">
    <property type="entry name" value="FUC_metazoa-typ"/>
</dbReference>
<keyword evidence="6" id="KW-0326">Glycosidase</keyword>
<gene>
    <name evidence="8" type="ORF">SAMN05421819_1273</name>
</gene>
<evidence type="ECO:0000256" key="3">
    <source>
        <dbReference type="ARBA" id="ARBA00012662"/>
    </source>
</evidence>
<dbReference type="Gene3D" id="2.60.40.1180">
    <property type="entry name" value="Golgi alpha-mannosidase II"/>
    <property type="match status" value="1"/>
</dbReference>
<dbReference type="Gene3D" id="3.20.20.80">
    <property type="entry name" value="Glycosidases"/>
    <property type="match status" value="1"/>
</dbReference>
<dbReference type="InterPro" id="IPR017853">
    <property type="entry name" value="GH"/>
</dbReference>
<dbReference type="InterPro" id="IPR057739">
    <property type="entry name" value="Glyco_hydro_29_N"/>
</dbReference>
<dbReference type="PRINTS" id="PR00741">
    <property type="entry name" value="GLHYDRLASE29"/>
</dbReference>
<evidence type="ECO:0000313" key="8">
    <source>
        <dbReference type="EMBL" id="SEF80293.1"/>
    </source>
</evidence>
<keyword evidence="9" id="KW-1185">Reference proteome</keyword>
<dbReference type="Pfam" id="PF01120">
    <property type="entry name" value="Alpha_L_fucos"/>
    <property type="match status" value="1"/>
</dbReference>
<dbReference type="EMBL" id="FNVA01000001">
    <property type="protein sequence ID" value="SEF80293.1"/>
    <property type="molecule type" value="Genomic_DNA"/>
</dbReference>
<evidence type="ECO:0000256" key="5">
    <source>
        <dbReference type="ARBA" id="ARBA00022801"/>
    </source>
</evidence>
<dbReference type="GO" id="GO:0016139">
    <property type="term" value="P:glycoside catabolic process"/>
    <property type="evidence" value="ECO:0007669"/>
    <property type="project" value="TreeGrafter"/>
</dbReference>
<evidence type="ECO:0000256" key="4">
    <source>
        <dbReference type="ARBA" id="ARBA00022729"/>
    </source>
</evidence>
<reference evidence="8 9" key="1">
    <citation type="submission" date="2016-10" db="EMBL/GenBank/DDBJ databases">
        <authorList>
            <person name="de Groot N.N."/>
        </authorList>
    </citation>
    <scope>NUCLEOTIDE SEQUENCE [LARGE SCALE GENOMIC DNA]</scope>
    <source>
        <strain evidence="8 9">DSM 22489</strain>
    </source>
</reference>
<dbReference type="GO" id="GO:0006004">
    <property type="term" value="P:fucose metabolic process"/>
    <property type="evidence" value="ECO:0007669"/>
    <property type="project" value="InterPro"/>
</dbReference>
<feature type="domain" description="Glycoside hydrolase family 29 N-terminal" evidence="7">
    <location>
        <begin position="51"/>
        <end position="399"/>
    </location>
</feature>
<dbReference type="GO" id="GO:0004560">
    <property type="term" value="F:alpha-L-fucosidase activity"/>
    <property type="evidence" value="ECO:0007669"/>
    <property type="project" value="InterPro"/>
</dbReference>
<evidence type="ECO:0000256" key="6">
    <source>
        <dbReference type="ARBA" id="ARBA00023295"/>
    </source>
</evidence>
<organism evidence="8 9">
    <name type="scientific">Bryocella elongata</name>
    <dbReference type="NCBI Taxonomy" id="863522"/>
    <lineage>
        <taxon>Bacteria</taxon>
        <taxon>Pseudomonadati</taxon>
        <taxon>Acidobacteriota</taxon>
        <taxon>Terriglobia</taxon>
        <taxon>Terriglobales</taxon>
        <taxon>Acidobacteriaceae</taxon>
        <taxon>Bryocella</taxon>
    </lineage>
</organism>
<proteinExistence type="inferred from homology"/>
<evidence type="ECO:0000256" key="1">
    <source>
        <dbReference type="ARBA" id="ARBA00004071"/>
    </source>
</evidence>
<dbReference type="SUPFAM" id="SSF51445">
    <property type="entry name" value="(Trans)glycosidases"/>
    <property type="match status" value="1"/>
</dbReference>
<comment type="function">
    <text evidence="1">Alpha-L-fucosidase is responsible for hydrolyzing the alpha-1,6-linked fucose joined to the reducing-end N-acetylglucosamine of the carbohydrate moieties of glycoproteins.</text>
</comment>
<dbReference type="PROSITE" id="PS51318">
    <property type="entry name" value="TAT"/>
    <property type="match status" value="1"/>
</dbReference>
<evidence type="ECO:0000259" key="7">
    <source>
        <dbReference type="Pfam" id="PF01120"/>
    </source>
</evidence>
<evidence type="ECO:0000256" key="2">
    <source>
        <dbReference type="ARBA" id="ARBA00007951"/>
    </source>
</evidence>